<dbReference type="Pfam" id="PF15495">
    <property type="entry name" value="Fimbrillin_C"/>
    <property type="match status" value="1"/>
</dbReference>
<comment type="caution">
    <text evidence="3">The sequence shown here is derived from an EMBL/GenBank/DDBJ whole genome shotgun (WGS) entry which is preliminary data.</text>
</comment>
<feature type="domain" description="Minor fimbrium subunit Mfa1 C-terminal" evidence="2">
    <location>
        <begin position="497"/>
        <end position="571"/>
    </location>
</feature>
<dbReference type="InterPro" id="IPR047786">
    <property type="entry name" value="Mfa1_fim"/>
</dbReference>
<organism evidence="3 4">
    <name type="scientific">Xylanibacter muris</name>
    <dbReference type="NCBI Taxonomy" id="2736290"/>
    <lineage>
        <taxon>Bacteria</taxon>
        <taxon>Pseudomonadati</taxon>
        <taxon>Bacteroidota</taxon>
        <taxon>Bacteroidia</taxon>
        <taxon>Bacteroidales</taxon>
        <taxon>Prevotellaceae</taxon>
        <taxon>Xylanibacter</taxon>
    </lineage>
</organism>
<dbReference type="EMBL" id="JABKKF010000009">
    <property type="protein sequence ID" value="NPD92552.1"/>
    <property type="molecule type" value="Genomic_DNA"/>
</dbReference>
<keyword evidence="4" id="KW-1185">Reference proteome</keyword>
<evidence type="ECO:0000256" key="1">
    <source>
        <dbReference type="SAM" id="SignalP"/>
    </source>
</evidence>
<evidence type="ECO:0000259" key="2">
    <source>
        <dbReference type="Pfam" id="PF15495"/>
    </source>
</evidence>
<feature type="signal peptide" evidence="1">
    <location>
        <begin position="1"/>
        <end position="23"/>
    </location>
</feature>
<sequence length="575" mass="62509">MKKHLKKLLAGCLVMGLFSCSSDDDLSLGNGGGAAGGEGDVYATLTLKLPTGTRAGEGLDGSNAGDEYGKDYENSVGSILVVLAEKTEDGKYKYLTSSLSDGQLNGGTGVSPVNPKYTLVFQNATLAAKAGSKVSVFAYANPTSSLRGAIDALEDPEVEDKSFTDLVADFDAEIWANNRFLMTSVETVSADIPDATALASEYNKPEKAFDLGTVPVVRAAARFDYKQVKGNKYEIKTKVLGENNLEEDVIVGEVELTHMALFNLATKYYYLPRTSANGLNANITLCPGKGGMDYQWVVGPMADKFQNYVSTNNNTETGIGSYFQYALRGGDREWTEFSKLTIDDNHSTTWDNEKAPANEGYKIWRYATENTIPADKQGGYSAQKKGITTGVVFKGKINLVAGSLLAKNVNDNEDIYMFNGVMYGGIKAVYKAVKAAPVSTLAEAFNNCFTAEETTTGEGDDAVTTVTITPKTGEGSDVKENGFTVYKYDTVAGCYPVYYHYYNRHDDNGNNDVMGEMEFGVVRNNVYKLSVTNINQFGSPTDDDNPDDPDEEAETYFQVSVEVLPWVVRINNIEF</sequence>
<gene>
    <name evidence="3" type="ORF">HPS56_09410</name>
</gene>
<dbReference type="InterPro" id="IPR029140">
    <property type="entry name" value="Mfa1_C"/>
</dbReference>
<dbReference type="NCBIfam" id="NF038041">
    <property type="entry name" value="fim_Mfa1_fam"/>
    <property type="match status" value="1"/>
</dbReference>
<proteinExistence type="predicted"/>
<evidence type="ECO:0000313" key="3">
    <source>
        <dbReference type="EMBL" id="NPD92552.1"/>
    </source>
</evidence>
<dbReference type="PROSITE" id="PS51257">
    <property type="entry name" value="PROKAR_LIPOPROTEIN"/>
    <property type="match status" value="1"/>
</dbReference>
<evidence type="ECO:0000313" key="4">
    <source>
        <dbReference type="Proteomes" id="UP000714420"/>
    </source>
</evidence>
<protein>
    <submittedName>
        <fullName evidence="3">Mfa1 family fimbria major subunit</fullName>
    </submittedName>
</protein>
<dbReference type="Proteomes" id="UP000714420">
    <property type="component" value="Unassembled WGS sequence"/>
</dbReference>
<dbReference type="Gene3D" id="2.60.40.3690">
    <property type="match status" value="1"/>
</dbReference>
<accession>A0ABX2APT5</accession>
<dbReference type="RefSeq" id="WP_172275881.1">
    <property type="nucleotide sequence ID" value="NZ_CASGMU010000013.1"/>
</dbReference>
<name>A0ABX2APT5_9BACT</name>
<feature type="chain" id="PRO_5045735994" evidence="1">
    <location>
        <begin position="24"/>
        <end position="575"/>
    </location>
</feature>
<reference evidence="3 4" key="1">
    <citation type="submission" date="2020-05" db="EMBL/GenBank/DDBJ databases">
        <title>Distinct polysaccharide utilization as determinants for interspecies competition between intestinal Prevotella spp.</title>
        <authorList>
            <person name="Galvez E.J.C."/>
            <person name="Iljazovic A."/>
            <person name="Strowig T."/>
        </authorList>
    </citation>
    <scope>NUCLEOTIDE SEQUENCE [LARGE SCALE GENOMIC DNA]</scope>
    <source>
        <strain evidence="3 4">PMUR</strain>
    </source>
</reference>
<keyword evidence="1" id="KW-0732">Signal</keyword>